<dbReference type="EMBL" id="SIXI01000001">
    <property type="protein sequence ID" value="TBO34154.1"/>
    <property type="molecule type" value="Genomic_DNA"/>
</dbReference>
<dbReference type="PANTHER" id="PTHR39569:SF1">
    <property type="entry name" value="INORGANIC TRIPHOSPHATASE"/>
    <property type="match status" value="1"/>
</dbReference>
<dbReference type="PROSITE" id="PS51707">
    <property type="entry name" value="CYTH"/>
    <property type="match status" value="1"/>
</dbReference>
<dbReference type="Pfam" id="PF01928">
    <property type="entry name" value="CYTH"/>
    <property type="match status" value="1"/>
</dbReference>
<dbReference type="InterPro" id="IPR023577">
    <property type="entry name" value="CYTH_domain"/>
</dbReference>
<feature type="domain" description="CYTH" evidence="1">
    <location>
        <begin position="1"/>
        <end position="208"/>
    </location>
</feature>
<dbReference type="InterPro" id="IPR033469">
    <property type="entry name" value="CYTH-like_dom_sf"/>
</dbReference>
<proteinExistence type="predicted"/>
<keyword evidence="3" id="KW-1185">Reference proteome</keyword>
<comment type="caution">
    <text evidence="2">The sequence shown here is derived from an EMBL/GenBank/DDBJ whole genome shotgun (WGS) entry which is preliminary data.</text>
</comment>
<dbReference type="GO" id="GO:0050355">
    <property type="term" value="F:inorganic triphosphate phosphatase activity"/>
    <property type="evidence" value="ECO:0007669"/>
    <property type="project" value="InterPro"/>
</dbReference>
<protein>
    <submittedName>
        <fullName evidence="2">CYTH domain-containing protein</fullName>
    </submittedName>
</protein>
<evidence type="ECO:0000259" key="1">
    <source>
        <dbReference type="PROSITE" id="PS51707"/>
    </source>
</evidence>
<name>A0A4Q9H5R8_9BURK</name>
<reference evidence="2 3" key="1">
    <citation type="submission" date="2019-02" db="EMBL/GenBank/DDBJ databases">
        <title>Aquabacterium sp. strain KMB7.</title>
        <authorList>
            <person name="Chen W.-M."/>
        </authorList>
    </citation>
    <scope>NUCLEOTIDE SEQUENCE [LARGE SCALE GENOMIC DNA]</scope>
    <source>
        <strain evidence="2 3">KMB7</strain>
    </source>
</reference>
<evidence type="ECO:0000313" key="3">
    <source>
        <dbReference type="Proteomes" id="UP000292120"/>
    </source>
</evidence>
<dbReference type="SMART" id="SM01118">
    <property type="entry name" value="CYTH"/>
    <property type="match status" value="1"/>
</dbReference>
<dbReference type="Proteomes" id="UP000292120">
    <property type="component" value="Unassembled WGS sequence"/>
</dbReference>
<dbReference type="GO" id="GO:0046872">
    <property type="term" value="F:metal ion binding"/>
    <property type="evidence" value="ECO:0007669"/>
    <property type="project" value="TreeGrafter"/>
</dbReference>
<dbReference type="CDD" id="cd07756">
    <property type="entry name" value="CYTH-like_Pase_CHAD"/>
    <property type="match status" value="1"/>
</dbReference>
<dbReference type="InterPro" id="IPR039013">
    <property type="entry name" value="YgiF"/>
</dbReference>
<dbReference type="RefSeq" id="WP_130966103.1">
    <property type="nucleotide sequence ID" value="NZ_SIXI01000001.1"/>
</dbReference>
<gene>
    <name evidence="2" type="ORF">EYS42_01555</name>
</gene>
<dbReference type="PANTHER" id="PTHR39569">
    <property type="entry name" value="INORGANIC TRIPHOSPHATASE"/>
    <property type="match status" value="1"/>
</dbReference>
<sequence length="335" mass="36013">MKEIELKFQVPDSALSGVNEALQALGRAPAIPMHAAYFDTADHALARQRCAWRVRREGDDWVQTYKGLGADAMTRVEENCPLPAPADGRPAPVLAAHSPEVQQALRRALNWPEQAGTPPAALVTVYDTRFERHVRTLDHALGRVAVCLDLGAIEAGAARERLQELEFELIDGQPQALLSLAMGWVQAHGLWLDVQSKAMKGTRLAAQVQSAASDANASRQVQRACQPVPLPAVVQTPRAHLSALLDTCAGNWAELATPRAGWADALALWRQAHPRVSQALAGTPLGNSPQWQALDQALQAALDEPDTAERAAELATSAAPTGWALAVLSHLQTLN</sequence>
<dbReference type="OrthoDB" id="3034217at2"/>
<organism evidence="2 3">
    <name type="scientific">Aquabacterium lacunae</name>
    <dbReference type="NCBI Taxonomy" id="2528630"/>
    <lineage>
        <taxon>Bacteria</taxon>
        <taxon>Pseudomonadati</taxon>
        <taxon>Pseudomonadota</taxon>
        <taxon>Betaproteobacteria</taxon>
        <taxon>Burkholderiales</taxon>
        <taxon>Aquabacterium</taxon>
    </lineage>
</organism>
<dbReference type="SUPFAM" id="SSF55154">
    <property type="entry name" value="CYTH-like phosphatases"/>
    <property type="match status" value="1"/>
</dbReference>
<accession>A0A4Q9H5R8</accession>
<dbReference type="AlphaFoldDB" id="A0A4Q9H5R8"/>
<dbReference type="Gene3D" id="2.40.320.10">
    <property type="entry name" value="Hypothetical Protein Pfu-838710-001"/>
    <property type="match status" value="1"/>
</dbReference>
<evidence type="ECO:0000313" key="2">
    <source>
        <dbReference type="EMBL" id="TBO34154.1"/>
    </source>
</evidence>